<feature type="signal peptide" evidence="1">
    <location>
        <begin position="1"/>
        <end position="20"/>
    </location>
</feature>
<evidence type="ECO:0000256" key="1">
    <source>
        <dbReference type="SAM" id="SignalP"/>
    </source>
</evidence>
<keyword evidence="1" id="KW-0732">Signal</keyword>
<evidence type="ECO:0008006" key="4">
    <source>
        <dbReference type="Google" id="ProtNLM"/>
    </source>
</evidence>
<reference evidence="2 3" key="1">
    <citation type="journal article" date="2023" name="Arcadia Sci">
        <title>De novo assembly of a long-read Amblyomma americanum tick genome.</title>
        <authorList>
            <person name="Chou S."/>
            <person name="Poskanzer K.E."/>
            <person name="Rollins M."/>
            <person name="Thuy-Boun P.S."/>
        </authorList>
    </citation>
    <scope>NUCLEOTIDE SEQUENCE [LARGE SCALE GENOMIC DNA]</scope>
    <source>
        <strain evidence="2">F_SG_1</strain>
        <tissue evidence="2">Salivary glands</tissue>
    </source>
</reference>
<comment type="caution">
    <text evidence="2">The sequence shown here is derived from an EMBL/GenBank/DDBJ whole genome shotgun (WGS) entry which is preliminary data.</text>
</comment>
<protein>
    <recommendedName>
        <fullName evidence="4">Secreted protein</fullName>
    </recommendedName>
</protein>
<gene>
    <name evidence="2" type="ORF">V5799_021837</name>
</gene>
<feature type="chain" id="PRO_5042995871" description="Secreted protein" evidence="1">
    <location>
        <begin position="21"/>
        <end position="134"/>
    </location>
</feature>
<accession>A0AAQ4FMQ4</accession>
<name>A0AAQ4FMQ4_AMBAM</name>
<evidence type="ECO:0000313" key="3">
    <source>
        <dbReference type="Proteomes" id="UP001321473"/>
    </source>
</evidence>
<keyword evidence="3" id="KW-1185">Reference proteome</keyword>
<dbReference type="AlphaFoldDB" id="A0AAQ4FMQ4"/>
<proteinExistence type="predicted"/>
<dbReference type="Proteomes" id="UP001321473">
    <property type="component" value="Unassembled WGS sequence"/>
</dbReference>
<evidence type="ECO:0000313" key="2">
    <source>
        <dbReference type="EMBL" id="KAK8788386.1"/>
    </source>
</evidence>
<feature type="non-terminal residue" evidence="2">
    <location>
        <position position="134"/>
    </location>
</feature>
<organism evidence="2 3">
    <name type="scientific">Amblyomma americanum</name>
    <name type="common">Lone star tick</name>
    <dbReference type="NCBI Taxonomy" id="6943"/>
    <lineage>
        <taxon>Eukaryota</taxon>
        <taxon>Metazoa</taxon>
        <taxon>Ecdysozoa</taxon>
        <taxon>Arthropoda</taxon>
        <taxon>Chelicerata</taxon>
        <taxon>Arachnida</taxon>
        <taxon>Acari</taxon>
        <taxon>Parasitiformes</taxon>
        <taxon>Ixodida</taxon>
        <taxon>Ixodoidea</taxon>
        <taxon>Ixodidae</taxon>
        <taxon>Amblyomminae</taxon>
        <taxon>Amblyomma</taxon>
    </lineage>
</organism>
<dbReference type="EMBL" id="JARKHS020000849">
    <property type="protein sequence ID" value="KAK8788386.1"/>
    <property type="molecule type" value="Genomic_DNA"/>
</dbReference>
<sequence>MDDFYLLLSLMLCNLPRGWGSKLGTDWFQNHVNDLLEFFPNVSEPPRVPLYSEKQADAISRFGEQWPHTRAALCSTLLKTRFQGPMQQVQEYVFVGWRFAGMKHVYLILEFLGGRNSCVLDVTPEQRARRDRLE</sequence>